<evidence type="ECO:0000313" key="6">
    <source>
        <dbReference type="Proteomes" id="UP000193144"/>
    </source>
</evidence>
<feature type="region of interest" description="Disordered" evidence="3">
    <location>
        <begin position="1"/>
        <end position="131"/>
    </location>
</feature>
<feature type="region of interest" description="Disordered" evidence="3">
    <location>
        <begin position="230"/>
        <end position="306"/>
    </location>
</feature>
<evidence type="ECO:0000256" key="3">
    <source>
        <dbReference type="SAM" id="MobiDB-lite"/>
    </source>
</evidence>
<feature type="compositionally biased region" description="Acidic residues" evidence="3">
    <location>
        <begin position="1"/>
        <end position="14"/>
    </location>
</feature>
<dbReference type="Proteomes" id="UP000193144">
    <property type="component" value="Unassembled WGS sequence"/>
</dbReference>
<feature type="compositionally biased region" description="Low complexity" evidence="3">
    <location>
        <begin position="27"/>
        <end position="41"/>
    </location>
</feature>
<dbReference type="AlphaFoldDB" id="A0A1Y1ZU94"/>
<comment type="caution">
    <text evidence="5">The sequence shown here is derived from an EMBL/GenBank/DDBJ whole genome shotgun (WGS) entry which is preliminary data.</text>
</comment>
<dbReference type="InterPro" id="IPR011421">
    <property type="entry name" value="BCNT-C"/>
</dbReference>
<feature type="compositionally biased region" description="Acidic residues" evidence="3">
    <location>
        <begin position="95"/>
        <end position="107"/>
    </location>
</feature>
<comment type="similarity">
    <text evidence="1">Belongs to the SWC5 family.</text>
</comment>
<reference evidence="5 6" key="1">
    <citation type="submission" date="2016-07" db="EMBL/GenBank/DDBJ databases">
        <title>Pervasive Adenine N6-methylation of Active Genes in Fungi.</title>
        <authorList>
            <consortium name="DOE Joint Genome Institute"/>
            <person name="Mondo S.J."/>
            <person name="Dannebaum R.O."/>
            <person name="Kuo R.C."/>
            <person name="Labutti K."/>
            <person name="Haridas S."/>
            <person name="Kuo A."/>
            <person name="Salamov A."/>
            <person name="Ahrendt S.R."/>
            <person name="Lipzen A."/>
            <person name="Sullivan W."/>
            <person name="Andreopoulos W.B."/>
            <person name="Clum A."/>
            <person name="Lindquist E."/>
            <person name="Daum C."/>
            <person name="Ramamoorthy G.K."/>
            <person name="Gryganskyi A."/>
            <person name="Culley D."/>
            <person name="Magnuson J.K."/>
            <person name="James T.Y."/>
            <person name="O'Malley M.A."/>
            <person name="Stajich J.E."/>
            <person name="Spatafora J.W."/>
            <person name="Visel A."/>
            <person name="Grigoriev I.V."/>
        </authorList>
    </citation>
    <scope>NUCLEOTIDE SEQUENCE [LARGE SCALE GENOMIC DNA]</scope>
    <source>
        <strain evidence="5 6">CBS 115471</strain>
    </source>
</reference>
<dbReference type="GO" id="GO:0000812">
    <property type="term" value="C:Swr1 complex"/>
    <property type="evidence" value="ECO:0007669"/>
    <property type="project" value="TreeGrafter"/>
</dbReference>
<accession>A0A1Y1ZU94</accession>
<organism evidence="5 6">
    <name type="scientific">Clohesyomyces aquaticus</name>
    <dbReference type="NCBI Taxonomy" id="1231657"/>
    <lineage>
        <taxon>Eukaryota</taxon>
        <taxon>Fungi</taxon>
        <taxon>Dikarya</taxon>
        <taxon>Ascomycota</taxon>
        <taxon>Pezizomycotina</taxon>
        <taxon>Dothideomycetes</taxon>
        <taxon>Pleosporomycetidae</taxon>
        <taxon>Pleosporales</taxon>
        <taxon>Lindgomycetaceae</taxon>
        <taxon>Clohesyomyces</taxon>
    </lineage>
</organism>
<evidence type="ECO:0000256" key="1">
    <source>
        <dbReference type="ARBA" id="ARBA00010465"/>
    </source>
</evidence>
<evidence type="ECO:0000256" key="2">
    <source>
        <dbReference type="ARBA" id="ARBA00019138"/>
    </source>
</evidence>
<keyword evidence="6" id="KW-1185">Reference proteome</keyword>
<dbReference type="Pfam" id="PF07572">
    <property type="entry name" value="BCNT"/>
    <property type="match status" value="1"/>
</dbReference>
<feature type="domain" description="BCNT-C" evidence="4">
    <location>
        <begin position="291"/>
        <end position="371"/>
    </location>
</feature>
<feature type="compositionally biased region" description="Basic and acidic residues" evidence="3">
    <location>
        <begin position="118"/>
        <end position="129"/>
    </location>
</feature>
<dbReference type="PANTHER" id="PTHR48407:SF1">
    <property type="entry name" value="CRANIOFACIAL DEVELOPMENT PROTEIN 1"/>
    <property type="match status" value="1"/>
</dbReference>
<proteinExistence type="inferred from homology"/>
<feature type="compositionally biased region" description="Polar residues" evidence="3">
    <location>
        <begin position="279"/>
        <end position="291"/>
    </location>
</feature>
<protein>
    <recommendedName>
        <fullName evidence="2">SWR1-complex protein 5</fullName>
    </recommendedName>
</protein>
<gene>
    <name evidence="5" type="ORF">BCR34DRAFT_561342</name>
</gene>
<feature type="compositionally biased region" description="Basic residues" evidence="3">
    <location>
        <begin position="52"/>
        <end position="61"/>
    </location>
</feature>
<sequence>MAPTDPIEDLPDTEETYHESSDEDFNPAAAPPDESSSSSSSDEGDGSTKRDPQKRKRKRKAPSPIDLDSGDEVTLEAARKRKAKKRKGNNKTSNDEDILLFSDDEGGEGGLVKTRAQRRVEQKERRPLARTDGATVDVDALWAQMSATPLKPLYSTSTLKGIDGEATKVQDTAMGGTNGALIAVEESDLVAVKRIYTFAGQRTTEEQQIPRSSLDKYLAEGWKAVDLPAQGIADEESAKDTTTTDSRPKIRRPLRRPSRFDPNPTGQVRGLAPEHQLTWPRQTTKSVQADQENMPAPEAPRIQRPEKAQKLNVVDKSRHDWTKYVDKEGIAEELDEHEKTKEAYLGRMDFLASVEAKREEERLRMKSKATS</sequence>
<feature type="compositionally biased region" description="Basic residues" evidence="3">
    <location>
        <begin position="79"/>
        <end position="89"/>
    </location>
</feature>
<dbReference type="OrthoDB" id="445677at2759"/>
<evidence type="ECO:0000259" key="4">
    <source>
        <dbReference type="PROSITE" id="PS51279"/>
    </source>
</evidence>
<dbReference type="PANTHER" id="PTHR48407">
    <property type="entry name" value="CRANIOFACIAL DEVELOPMENT PROTEIN 1"/>
    <property type="match status" value="1"/>
</dbReference>
<dbReference type="EMBL" id="MCFA01000038">
    <property type="protein sequence ID" value="ORY13792.1"/>
    <property type="molecule type" value="Genomic_DNA"/>
</dbReference>
<dbReference type="STRING" id="1231657.A0A1Y1ZU94"/>
<dbReference type="InterPro" id="IPR027124">
    <property type="entry name" value="Swc5/CFDP1/2"/>
</dbReference>
<dbReference type="PROSITE" id="PS51279">
    <property type="entry name" value="BCNT_C"/>
    <property type="match status" value="1"/>
</dbReference>
<evidence type="ECO:0000313" key="5">
    <source>
        <dbReference type="EMBL" id="ORY13792.1"/>
    </source>
</evidence>
<name>A0A1Y1ZU94_9PLEO</name>